<evidence type="ECO:0000313" key="3">
    <source>
        <dbReference type="Proteomes" id="UP000055024"/>
    </source>
</evidence>
<reference evidence="2 3" key="1">
    <citation type="submission" date="2015-01" db="EMBL/GenBank/DDBJ databases">
        <title>Evolution of Trichinella species and genotypes.</title>
        <authorList>
            <person name="Korhonen P.K."/>
            <person name="Edoardo P."/>
            <person name="Giuseppe L.R."/>
            <person name="Gasser R.B."/>
        </authorList>
    </citation>
    <scope>NUCLEOTIDE SEQUENCE [LARGE SCALE GENOMIC DNA]</scope>
    <source>
        <strain evidence="2">ISS1029</strain>
    </source>
</reference>
<evidence type="ECO:0000313" key="2">
    <source>
        <dbReference type="EMBL" id="KRZ12364.1"/>
    </source>
</evidence>
<proteinExistence type="predicted"/>
<evidence type="ECO:0000256" key="1">
    <source>
        <dbReference type="SAM" id="Phobius"/>
    </source>
</evidence>
<dbReference type="Proteomes" id="UP000055024">
    <property type="component" value="Unassembled WGS sequence"/>
</dbReference>
<organism evidence="2 3">
    <name type="scientific">Trichinella zimbabwensis</name>
    <dbReference type="NCBI Taxonomy" id="268475"/>
    <lineage>
        <taxon>Eukaryota</taxon>
        <taxon>Metazoa</taxon>
        <taxon>Ecdysozoa</taxon>
        <taxon>Nematoda</taxon>
        <taxon>Enoplea</taxon>
        <taxon>Dorylaimia</taxon>
        <taxon>Trichinellida</taxon>
        <taxon>Trichinellidae</taxon>
        <taxon>Trichinella</taxon>
    </lineage>
</organism>
<dbReference type="AlphaFoldDB" id="A0A0V1HPC3"/>
<comment type="caution">
    <text evidence="2">The sequence shown here is derived from an EMBL/GenBank/DDBJ whole genome shotgun (WGS) entry which is preliminary data.</text>
</comment>
<feature type="non-terminal residue" evidence="2">
    <location>
        <position position="1"/>
    </location>
</feature>
<name>A0A0V1HPC3_9BILA</name>
<dbReference type="EMBL" id="JYDP01000041">
    <property type="protein sequence ID" value="KRZ12364.1"/>
    <property type="molecule type" value="Genomic_DNA"/>
</dbReference>
<keyword evidence="1" id="KW-0472">Membrane</keyword>
<feature type="transmembrane region" description="Helical" evidence="1">
    <location>
        <begin position="27"/>
        <end position="45"/>
    </location>
</feature>
<gene>
    <name evidence="2" type="ORF">T11_1095</name>
</gene>
<keyword evidence="1" id="KW-1133">Transmembrane helix</keyword>
<keyword evidence="3" id="KW-1185">Reference proteome</keyword>
<sequence length="62" mass="7288">LLNELKRSHSRTCLPENACKFLFHYSAYAYVALVSMVVGMRHLHLEKREYKIYMKPVMASVL</sequence>
<protein>
    <submittedName>
        <fullName evidence="2">Uncharacterized protein</fullName>
    </submittedName>
</protein>
<feature type="non-terminal residue" evidence="2">
    <location>
        <position position="62"/>
    </location>
</feature>
<dbReference type="OrthoDB" id="5918993at2759"/>
<keyword evidence="1" id="KW-0812">Transmembrane</keyword>
<accession>A0A0V1HPC3</accession>